<dbReference type="AlphaFoldDB" id="A0A135LEK5"/>
<dbReference type="Proteomes" id="UP000070168">
    <property type="component" value="Unassembled WGS sequence"/>
</dbReference>
<organism evidence="1 2">
    <name type="scientific">Penicillium patulum</name>
    <name type="common">Penicillium griseofulvum</name>
    <dbReference type="NCBI Taxonomy" id="5078"/>
    <lineage>
        <taxon>Eukaryota</taxon>
        <taxon>Fungi</taxon>
        <taxon>Dikarya</taxon>
        <taxon>Ascomycota</taxon>
        <taxon>Pezizomycotina</taxon>
        <taxon>Eurotiomycetes</taxon>
        <taxon>Eurotiomycetidae</taxon>
        <taxon>Eurotiales</taxon>
        <taxon>Aspergillaceae</taxon>
        <taxon>Penicillium</taxon>
    </lineage>
</organism>
<dbReference type="OMA" id="WREVWCK"/>
<evidence type="ECO:0000313" key="2">
    <source>
        <dbReference type="Proteomes" id="UP000070168"/>
    </source>
</evidence>
<reference evidence="1 2" key="1">
    <citation type="journal article" date="2016" name="BMC Genomics">
        <title>Genome sequencing and secondary metabolism of the postharvest pathogen Penicillium griseofulvum.</title>
        <authorList>
            <person name="Banani H."/>
            <person name="Marcet-Houben M."/>
            <person name="Ballester A.R."/>
            <person name="Abbruscato P."/>
            <person name="Gonzalez-Candelas L."/>
            <person name="Gabaldon T."/>
            <person name="Spadaro D."/>
        </authorList>
    </citation>
    <scope>NUCLEOTIDE SEQUENCE [LARGE SCALE GENOMIC DNA]</scope>
    <source>
        <strain evidence="1 2">PG3</strain>
    </source>
</reference>
<accession>A0A135LEK5</accession>
<evidence type="ECO:0000313" key="1">
    <source>
        <dbReference type="EMBL" id="KXG47394.1"/>
    </source>
</evidence>
<gene>
    <name evidence="1" type="ORF">PGRI_012640</name>
</gene>
<keyword evidence="2" id="KW-1185">Reference proteome</keyword>
<dbReference type="STRING" id="5078.A0A135LEK5"/>
<comment type="caution">
    <text evidence="1">The sequence shown here is derived from an EMBL/GenBank/DDBJ whole genome shotgun (WGS) entry which is preliminary data.</text>
</comment>
<proteinExistence type="predicted"/>
<name>A0A135LEK5_PENPA</name>
<dbReference type="EMBL" id="LHQR01000065">
    <property type="protein sequence ID" value="KXG47394.1"/>
    <property type="molecule type" value="Genomic_DNA"/>
</dbReference>
<sequence length="291" mass="33361">MDQLDDGFELSQDEDIQSLTIRLVPMGVSAECPGMEVGQVAAIHIETTRARSVTFRPPDFQSLSPQELQHHQYQGDSDEKLTAISWILNVSFERGRAVISTNGSHRKARILVPEQGPPFDQVRKLYFERQNDGRRETIITAEAYFKDRAIVGLLFVYTSGRTANTDELYTEIRQTVHFAPDARIVGLSAAFATANYRVMEIEFEVEQNEQTRPRYKKLRLLANLHRDPAHTVGSNWREVWCKDDASAENCQRVLDRDRVYKPPSGSRLIGMYMRCQEFFRLGALYEPDVSQ</sequence>
<dbReference type="RefSeq" id="XP_040645930.1">
    <property type="nucleotide sequence ID" value="XM_040788977.1"/>
</dbReference>
<protein>
    <submittedName>
        <fullName evidence="1">Uncharacterized protein</fullName>
    </submittedName>
</protein>
<dbReference type="GeneID" id="63704277"/>
<dbReference type="OrthoDB" id="4353558at2759"/>